<feature type="compositionally biased region" description="Polar residues" evidence="2">
    <location>
        <begin position="465"/>
        <end position="485"/>
    </location>
</feature>
<feature type="compositionally biased region" description="Polar residues" evidence="2">
    <location>
        <begin position="1106"/>
        <end position="1118"/>
    </location>
</feature>
<dbReference type="Pfam" id="PF10650">
    <property type="entry name" value="zf-C3H1"/>
    <property type="match status" value="1"/>
</dbReference>
<evidence type="ECO:0000256" key="2">
    <source>
        <dbReference type="SAM" id="MobiDB-lite"/>
    </source>
</evidence>
<feature type="compositionally biased region" description="Acidic residues" evidence="2">
    <location>
        <begin position="1008"/>
        <end position="1021"/>
    </location>
</feature>
<proteinExistence type="predicted"/>
<feature type="compositionally biased region" description="Polar residues" evidence="2">
    <location>
        <begin position="869"/>
        <end position="888"/>
    </location>
</feature>
<feature type="compositionally biased region" description="Basic and acidic residues" evidence="2">
    <location>
        <begin position="553"/>
        <end position="580"/>
    </location>
</feature>
<dbReference type="GO" id="GO:0000178">
    <property type="term" value="C:exosome (RNase complex)"/>
    <property type="evidence" value="ECO:0007669"/>
    <property type="project" value="TreeGrafter"/>
</dbReference>
<feature type="compositionally biased region" description="Low complexity" evidence="2">
    <location>
        <begin position="836"/>
        <end position="852"/>
    </location>
</feature>
<dbReference type="EMBL" id="ML991822">
    <property type="protein sequence ID" value="KAF2231797.1"/>
    <property type="molecule type" value="Genomic_DNA"/>
</dbReference>
<reference evidence="4" key="1">
    <citation type="journal article" date="2020" name="Stud. Mycol.">
        <title>101 Dothideomycetes genomes: a test case for predicting lifestyles and emergence of pathogens.</title>
        <authorList>
            <person name="Haridas S."/>
            <person name="Albert R."/>
            <person name="Binder M."/>
            <person name="Bloem J."/>
            <person name="Labutti K."/>
            <person name="Salamov A."/>
            <person name="Andreopoulos B."/>
            <person name="Baker S."/>
            <person name="Barry K."/>
            <person name="Bills G."/>
            <person name="Bluhm B."/>
            <person name="Cannon C."/>
            <person name="Castanera R."/>
            <person name="Culley D."/>
            <person name="Daum C."/>
            <person name="Ezra D."/>
            <person name="Gonzalez J."/>
            <person name="Henrissat B."/>
            <person name="Kuo A."/>
            <person name="Liang C."/>
            <person name="Lipzen A."/>
            <person name="Lutzoni F."/>
            <person name="Magnuson J."/>
            <person name="Mondo S."/>
            <person name="Nolan M."/>
            <person name="Ohm R."/>
            <person name="Pangilinan J."/>
            <person name="Park H.-J."/>
            <person name="Ramirez L."/>
            <person name="Alfaro M."/>
            <person name="Sun H."/>
            <person name="Tritt A."/>
            <person name="Yoshinaga Y."/>
            <person name="Zwiers L.-H."/>
            <person name="Turgeon B."/>
            <person name="Goodwin S."/>
            <person name="Spatafora J."/>
            <person name="Crous P."/>
            <person name="Grigoriev I."/>
        </authorList>
    </citation>
    <scope>NUCLEOTIDE SEQUENCE</scope>
    <source>
        <strain evidence="4">Tuck. ex Michener</strain>
    </source>
</reference>
<feature type="compositionally biased region" description="Polar residues" evidence="2">
    <location>
        <begin position="249"/>
        <end position="258"/>
    </location>
</feature>
<protein>
    <recommendedName>
        <fullName evidence="3">Putative zinc-finger domain-containing protein</fullName>
    </recommendedName>
</protein>
<feature type="compositionally biased region" description="Polar residues" evidence="2">
    <location>
        <begin position="787"/>
        <end position="804"/>
    </location>
</feature>
<feature type="region of interest" description="Disordered" evidence="2">
    <location>
        <begin position="1"/>
        <end position="328"/>
    </location>
</feature>
<evidence type="ECO:0000313" key="5">
    <source>
        <dbReference type="Proteomes" id="UP000800092"/>
    </source>
</evidence>
<feature type="region of interest" description="Disordered" evidence="2">
    <location>
        <begin position="1351"/>
        <end position="1384"/>
    </location>
</feature>
<feature type="compositionally biased region" description="Basic and acidic residues" evidence="2">
    <location>
        <begin position="153"/>
        <end position="170"/>
    </location>
</feature>
<dbReference type="PANTHER" id="PTHR21563:SF3">
    <property type="entry name" value="ZINC FINGER C3H1 DOMAIN-CONTAINING PROTEIN"/>
    <property type="match status" value="1"/>
</dbReference>
<feature type="region of interest" description="Disordered" evidence="2">
    <location>
        <begin position="1177"/>
        <end position="1287"/>
    </location>
</feature>
<feature type="compositionally biased region" description="Polar residues" evidence="2">
    <location>
        <begin position="740"/>
        <end position="749"/>
    </location>
</feature>
<sequence length="1576" mass="170130">MSYYHPSQPPHGLQYGYPQGPQGQRPPFYTNGQQPPPQPNGAYYQNQTLPPVNPQAIGQNAPQYQQFLAHFQNGSLQPPYGAPPQSQYQYQYQQPQYQSTKMQQARSMQPQPPIALPPNYGYSEQAPVQIGGYSPSYGFPRMTSQSTPQEVPDLTRRDNEDRGFESENGVKHTQGQANFPENNAYRPDFSSIMQEPAEPSVVRQQEIGGDGKHPVESTETSHTPSGAVDESLQATAARITRTLDPVTHAQATAYSHHSNPPHGTAMDISHDSQKSASEAGASDRIFRESKLESSAWTDGKPVANPLDATSSQGFSPEDSHATSLDSKKQRAKAFVALLHDHDIGYPELARENVALDRLKAFYAELGISDLDQSTSNMAPKIPTEERIPTRTPPALKPPQVELTPSVINHQVEEANRPQKITAPGSDTHQPKTSPFPNGTIEATTSDEAIQKSFGPPPEIAKPVTAQAQPAPSISVNEKSTATTSRADYIARLKAARASKPSESEKSPAAATKDHFEKSKTTPTQPVPARSEGATITNLPDDAFEASETTNTTAKEEAAAAAQKKREAQTELARLRIEALNKSKPKAHQEVSPSTPAGIPGLTLVSTPQGTTSARQTAVTQSSESSLAPLASTARKRPVASDFDDAIPLPVAKKPFGQPRSEEMAEPIIIEASDDESDDENAGVALEDKATSTPTVVVPKTAETSKAAVRGVSRLPDFPPRPTASRQNTGLNSPDVAVSPIVQTPGTATPGSARPTVELDKYNAEIKMMKAKIELMEQRKKLQKAETSRPQSPLRNPQPKSDNLPPSSPAAVLNKIQSDPITGLAERHAEGLVTQMPSSSGLLSQSGPPLLVGVGEETQQNVVRDVPATHTDSLSIPSSPHASLQATNPTLAAQAELERKRRAEIQTKLFNSSAAIQAKKARLEQLRKEMEEIEEQTRRENEENADLAAELESLGVDTEGMPKEEMQAKRDEIIKRRELEIPVESDVQSTPAVDSQAPGQTLSKSSIAEDTEQVVGEMDEPAPDDRTKAMDLTPGGPLPLVAPSHTIDATRDAIRGGRENRKESPEEGELSDDGTRLSDDDHWDDPTSLHSAAPNQGVFMSELESIDSLSFNPHSQQSFPVDEDADVDSDREIISSPASTSTDTIMENPAAAEGVPVVAQPHVSDAVTTHVELRSDHGSIEDATENETLPVVSQDVGSFSEQNRPSEAELEACSKAPASVLEPTPPPSFLLPADEASEPVIERVGGESRREQMTAASSNLLGTEVNDHQVMDDAPASGPNSDDESDLYAVSNPVTPAARSGAPAAVGTSTTLADKDIGAPAIWKPAADVADDDDEDDDDDFYEPADVLPETAALPIRPSTSEPVYEPALPRAQSHSSESEDVEMDIDESSDADMASNIIAMDEPKIEGCADDLALELQPTGEDYQAIEQDVQLAPAEIDKYTAYESPLKAFKAYRFHPQYSTSIAGGFRSMTYSHRIDVNKELCPFEAIGGHCNDAHCQYQHFAKMGVTDDVVLLQMGTLNPGRNEEEKKEWTSGLRNVIKALREKGTSDAEIVAKEIADYRRDFLKGTTNTLNVII</sequence>
<dbReference type="InterPro" id="IPR019607">
    <property type="entry name" value="Putative_zinc-finger_domain"/>
</dbReference>
<feature type="compositionally biased region" description="Low complexity" evidence="2">
    <location>
        <begin position="10"/>
        <end position="33"/>
    </location>
</feature>
<keyword evidence="5" id="KW-1185">Reference proteome</keyword>
<feature type="compositionally biased region" description="Low complexity" evidence="2">
    <location>
        <begin position="77"/>
        <end position="98"/>
    </location>
</feature>
<evidence type="ECO:0000259" key="3">
    <source>
        <dbReference type="Pfam" id="PF10650"/>
    </source>
</evidence>
<keyword evidence="1" id="KW-0175">Coiled coil</keyword>
<evidence type="ECO:0000313" key="4">
    <source>
        <dbReference type="EMBL" id="KAF2231797.1"/>
    </source>
</evidence>
<feature type="compositionally biased region" description="Basic and acidic residues" evidence="2">
    <location>
        <begin position="1072"/>
        <end position="1086"/>
    </location>
</feature>
<dbReference type="Proteomes" id="UP000800092">
    <property type="component" value="Unassembled WGS sequence"/>
</dbReference>
<feature type="compositionally biased region" description="Polar residues" evidence="2">
    <location>
        <begin position="603"/>
        <end position="625"/>
    </location>
</feature>
<feature type="compositionally biased region" description="Acidic residues" evidence="2">
    <location>
        <begin position="671"/>
        <end position="680"/>
    </location>
</feature>
<feature type="compositionally biased region" description="Polar residues" evidence="2">
    <location>
        <begin position="56"/>
        <end position="76"/>
    </location>
</feature>
<dbReference type="GO" id="GO:0005634">
    <property type="term" value="C:nucleus"/>
    <property type="evidence" value="ECO:0007669"/>
    <property type="project" value="TreeGrafter"/>
</dbReference>
<feature type="compositionally biased region" description="Basic and acidic residues" evidence="2">
    <location>
        <begin position="774"/>
        <end position="786"/>
    </location>
</feature>
<dbReference type="OrthoDB" id="1922977at2759"/>
<feature type="compositionally biased region" description="Basic and acidic residues" evidence="2">
    <location>
        <begin position="317"/>
        <end position="328"/>
    </location>
</feature>
<feature type="compositionally biased region" description="Basic and acidic residues" evidence="2">
    <location>
        <begin position="1047"/>
        <end position="1064"/>
    </location>
</feature>
<feature type="compositionally biased region" description="Polar residues" evidence="2">
    <location>
        <begin position="99"/>
        <end position="109"/>
    </location>
</feature>
<feature type="region of interest" description="Disordered" evidence="2">
    <location>
        <begin position="449"/>
        <end position="755"/>
    </location>
</feature>
<evidence type="ECO:0000256" key="1">
    <source>
        <dbReference type="SAM" id="Coils"/>
    </source>
</evidence>
<feature type="region of interest" description="Disordered" evidence="2">
    <location>
        <begin position="774"/>
        <end position="888"/>
    </location>
</feature>
<feature type="region of interest" description="Disordered" evidence="2">
    <location>
        <begin position="979"/>
        <end position="1154"/>
    </location>
</feature>
<name>A0A6A6H1Q0_VIRVR</name>
<feature type="compositionally biased region" description="Basic and acidic residues" evidence="2">
    <location>
        <begin position="499"/>
        <end position="519"/>
    </location>
</feature>
<feature type="compositionally biased region" description="Polar residues" evidence="2">
    <location>
        <begin position="1194"/>
        <end position="1204"/>
    </location>
</feature>
<dbReference type="InterPro" id="IPR039278">
    <property type="entry name" value="Red1"/>
</dbReference>
<feature type="coiled-coil region" evidence="1">
    <location>
        <begin position="908"/>
        <end position="949"/>
    </location>
</feature>
<dbReference type="PANTHER" id="PTHR21563">
    <property type="entry name" value="ZINC FINGER C3H1 DOMAIN-CONTAINING PROTEIN"/>
    <property type="match status" value="1"/>
</dbReference>
<feature type="compositionally biased region" description="Basic and acidic residues" evidence="2">
    <location>
        <begin position="1239"/>
        <end position="1251"/>
    </location>
</feature>
<accession>A0A6A6H1Q0</accession>
<gene>
    <name evidence="4" type="ORF">EV356DRAFT_569217</name>
</gene>
<feature type="domain" description="Putative zinc-finger" evidence="3">
    <location>
        <begin position="1482"/>
        <end position="1503"/>
    </location>
</feature>
<feature type="compositionally biased region" description="Polar residues" evidence="2">
    <location>
        <begin position="171"/>
        <end position="181"/>
    </location>
</feature>
<feature type="compositionally biased region" description="Polar residues" evidence="2">
    <location>
        <begin position="1135"/>
        <end position="1144"/>
    </location>
</feature>
<feature type="compositionally biased region" description="Polar residues" evidence="2">
    <location>
        <begin position="985"/>
        <end position="1007"/>
    </location>
</feature>
<organism evidence="4 5">
    <name type="scientific">Viridothelium virens</name>
    <name type="common">Speckled blister lichen</name>
    <name type="synonym">Trypethelium virens</name>
    <dbReference type="NCBI Taxonomy" id="1048519"/>
    <lineage>
        <taxon>Eukaryota</taxon>
        <taxon>Fungi</taxon>
        <taxon>Dikarya</taxon>
        <taxon>Ascomycota</taxon>
        <taxon>Pezizomycotina</taxon>
        <taxon>Dothideomycetes</taxon>
        <taxon>Dothideomycetes incertae sedis</taxon>
        <taxon>Trypetheliales</taxon>
        <taxon>Trypetheliaceae</taxon>
        <taxon>Viridothelium</taxon>
    </lineage>
</organism>